<evidence type="ECO:0000259" key="1">
    <source>
        <dbReference type="Pfam" id="PF02625"/>
    </source>
</evidence>
<protein>
    <submittedName>
        <fullName evidence="3">XdhC family protein</fullName>
    </submittedName>
</protein>
<reference evidence="4" key="1">
    <citation type="journal article" date="2019" name="Int. J. Syst. Evol. Microbiol.">
        <title>The Global Catalogue of Microorganisms (GCM) 10K type strain sequencing project: providing services to taxonomists for standard genome sequencing and annotation.</title>
        <authorList>
            <consortium name="The Broad Institute Genomics Platform"/>
            <consortium name="The Broad Institute Genome Sequencing Center for Infectious Disease"/>
            <person name="Wu L."/>
            <person name="Ma J."/>
        </authorList>
    </citation>
    <scope>NUCLEOTIDE SEQUENCE [LARGE SCALE GENOMIC DNA]</scope>
    <source>
        <strain evidence="4">NBRC 103627</strain>
    </source>
</reference>
<dbReference type="RefSeq" id="WP_379799172.1">
    <property type="nucleotide sequence ID" value="NZ_JBHSFY010000009.1"/>
</dbReference>
<keyword evidence="4" id="KW-1185">Reference proteome</keyword>
<accession>A0ABV8ZI18</accession>
<evidence type="ECO:0000313" key="3">
    <source>
        <dbReference type="EMBL" id="MFC4478514.1"/>
    </source>
</evidence>
<proteinExistence type="predicted"/>
<dbReference type="Pfam" id="PF02625">
    <property type="entry name" value="XdhC_CoxI"/>
    <property type="match status" value="1"/>
</dbReference>
<evidence type="ECO:0000259" key="2">
    <source>
        <dbReference type="Pfam" id="PF13478"/>
    </source>
</evidence>
<dbReference type="EMBL" id="JBHSFY010000009">
    <property type="protein sequence ID" value="MFC4478514.1"/>
    <property type="molecule type" value="Genomic_DNA"/>
</dbReference>
<dbReference type="Gene3D" id="3.40.50.720">
    <property type="entry name" value="NAD(P)-binding Rossmann-like Domain"/>
    <property type="match status" value="1"/>
</dbReference>
<comment type="caution">
    <text evidence="3">The sequence shown here is derived from an EMBL/GenBank/DDBJ whole genome shotgun (WGS) entry which is preliminary data.</text>
</comment>
<sequence>MKEINEILKAYSQAKSEGKKTALATVVKVEGSSYRQPGARMLVTEDGELTGAISGGCLEGDALRKALLSIHQKQNKLVTYNTNNEDDAEVGLQLGCNGIVHILFEYIDEEIPNNPIELLQQLELERKEAVIVTVFSLKRNAFQIGTTLFFRKDSPVLNHNKEVLNLISDVKEVLKTKTSVVKKLQEENDNEALIEYIKPSISLVIAGAGNDIQPLVKMASILGWKIAIGEGRATHATKKRFPKADQISVVNPEQFLENIVIDDQTYFALMTHNYKYDLAVLKKLLKTDFHYIGILGPKSKFNRMLDDLLIEGITVSEEQMKRIHTPIGLDIGAETSEEIALSIVSEIKAVASERIGTSLKYKEGKIHDEIHYGE</sequence>
<organism evidence="3 4">
    <name type="scientific">Flavobacterium chungangensis</name>
    <dbReference type="NCBI Taxonomy" id="2708132"/>
    <lineage>
        <taxon>Bacteria</taxon>
        <taxon>Pseudomonadati</taxon>
        <taxon>Bacteroidota</taxon>
        <taxon>Flavobacteriia</taxon>
        <taxon>Flavobacteriales</taxon>
        <taxon>Flavobacteriaceae</taxon>
        <taxon>Flavobacterium</taxon>
    </lineage>
</organism>
<dbReference type="InterPro" id="IPR052698">
    <property type="entry name" value="MoCofactor_Util/Proc"/>
</dbReference>
<dbReference type="InterPro" id="IPR027051">
    <property type="entry name" value="XdhC_Rossmann_dom"/>
</dbReference>
<gene>
    <name evidence="3" type="ORF">ACFO3N_15685</name>
</gene>
<dbReference type="PANTHER" id="PTHR30388">
    <property type="entry name" value="ALDEHYDE OXIDOREDUCTASE MOLYBDENUM COFACTOR ASSEMBLY PROTEIN"/>
    <property type="match status" value="1"/>
</dbReference>
<feature type="domain" description="XdhC- CoxI" evidence="1">
    <location>
        <begin position="16"/>
        <end position="81"/>
    </location>
</feature>
<feature type="domain" description="XdhC Rossmann" evidence="2">
    <location>
        <begin position="203"/>
        <end position="347"/>
    </location>
</feature>
<dbReference type="InterPro" id="IPR003777">
    <property type="entry name" value="XdhC_CoxI"/>
</dbReference>
<dbReference type="PANTHER" id="PTHR30388:SF6">
    <property type="entry name" value="XANTHINE DEHYDROGENASE SUBUNIT A-RELATED"/>
    <property type="match status" value="1"/>
</dbReference>
<dbReference type="Pfam" id="PF13478">
    <property type="entry name" value="XdhC_C"/>
    <property type="match status" value="1"/>
</dbReference>
<name>A0ABV8ZI18_9FLAO</name>
<dbReference type="Proteomes" id="UP001596003">
    <property type="component" value="Unassembled WGS sequence"/>
</dbReference>
<evidence type="ECO:0000313" key="4">
    <source>
        <dbReference type="Proteomes" id="UP001596003"/>
    </source>
</evidence>